<dbReference type="Gene3D" id="3.30.750.24">
    <property type="entry name" value="STAS domain"/>
    <property type="match status" value="1"/>
</dbReference>
<accession>E4YGH0</accession>
<evidence type="ECO:0000256" key="2">
    <source>
        <dbReference type="ARBA" id="ARBA00022692"/>
    </source>
</evidence>
<dbReference type="EMBL" id="FN654524">
    <property type="protein sequence ID" value="CBY34594.1"/>
    <property type="molecule type" value="Genomic_DNA"/>
</dbReference>
<feature type="transmembrane region" description="Helical" evidence="5">
    <location>
        <begin position="62"/>
        <end position="81"/>
    </location>
</feature>
<name>E4YGH0_OIKDI</name>
<evidence type="ECO:0000256" key="4">
    <source>
        <dbReference type="ARBA" id="ARBA00023136"/>
    </source>
</evidence>
<feature type="transmembrane region" description="Helical" evidence="5">
    <location>
        <begin position="200"/>
        <end position="218"/>
    </location>
</feature>
<dbReference type="InterPro" id="IPR002645">
    <property type="entry name" value="STAS_dom"/>
</dbReference>
<keyword evidence="4 5" id="KW-0472">Membrane</keyword>
<feature type="transmembrane region" description="Helical" evidence="5">
    <location>
        <begin position="302"/>
        <end position="321"/>
    </location>
</feature>
<organism evidence="7">
    <name type="scientific">Oikopleura dioica</name>
    <name type="common">Tunicate</name>
    <dbReference type="NCBI Taxonomy" id="34765"/>
    <lineage>
        <taxon>Eukaryota</taxon>
        <taxon>Metazoa</taxon>
        <taxon>Chordata</taxon>
        <taxon>Tunicata</taxon>
        <taxon>Appendicularia</taxon>
        <taxon>Copelata</taxon>
        <taxon>Oikopleuridae</taxon>
        <taxon>Oikopleura</taxon>
    </lineage>
</organism>
<keyword evidence="2 5" id="KW-0812">Transmembrane</keyword>
<feature type="transmembrane region" description="Helical" evidence="5">
    <location>
        <begin position="380"/>
        <end position="399"/>
    </location>
</feature>
<feature type="transmembrane region" description="Helical" evidence="5">
    <location>
        <begin position="238"/>
        <end position="261"/>
    </location>
</feature>
<evidence type="ECO:0000259" key="6">
    <source>
        <dbReference type="PROSITE" id="PS50801"/>
    </source>
</evidence>
<proteinExistence type="predicted"/>
<evidence type="ECO:0000256" key="3">
    <source>
        <dbReference type="ARBA" id="ARBA00022989"/>
    </source>
</evidence>
<dbReference type="Pfam" id="PF00916">
    <property type="entry name" value="Sulfate_transp"/>
    <property type="match status" value="1"/>
</dbReference>
<dbReference type="PROSITE" id="PS01130">
    <property type="entry name" value="SLC26A"/>
    <property type="match status" value="1"/>
</dbReference>
<feature type="transmembrane region" description="Helical" evidence="5">
    <location>
        <begin position="125"/>
        <end position="145"/>
    </location>
</feature>
<dbReference type="PANTHER" id="PTHR11814">
    <property type="entry name" value="SULFATE TRANSPORTER"/>
    <property type="match status" value="1"/>
</dbReference>
<feature type="transmembrane region" description="Helical" evidence="5">
    <location>
        <begin position="436"/>
        <end position="466"/>
    </location>
</feature>
<evidence type="ECO:0000256" key="1">
    <source>
        <dbReference type="ARBA" id="ARBA00004141"/>
    </source>
</evidence>
<dbReference type="GO" id="GO:0016020">
    <property type="term" value="C:membrane"/>
    <property type="evidence" value="ECO:0007669"/>
    <property type="project" value="UniProtKB-SubCell"/>
</dbReference>
<dbReference type="AlphaFoldDB" id="E4YGH0"/>
<feature type="domain" description="STAS" evidence="6">
    <location>
        <begin position="472"/>
        <end position="570"/>
    </location>
</feature>
<dbReference type="Proteomes" id="UP000011014">
    <property type="component" value="Unassembled WGS sequence"/>
</dbReference>
<protein>
    <recommendedName>
        <fullName evidence="6">STAS domain-containing protein</fullName>
    </recommendedName>
</protein>
<dbReference type="InterPro" id="IPR018045">
    <property type="entry name" value="S04_transporter_CS"/>
</dbReference>
<dbReference type="PROSITE" id="PS50801">
    <property type="entry name" value="STAS"/>
    <property type="match status" value="1"/>
</dbReference>
<feature type="transmembrane region" description="Helical" evidence="5">
    <location>
        <begin position="406"/>
        <end position="430"/>
    </location>
</feature>
<dbReference type="GO" id="GO:0008271">
    <property type="term" value="F:secondary active sulfate transmembrane transporter activity"/>
    <property type="evidence" value="ECO:0007669"/>
    <property type="project" value="InterPro"/>
</dbReference>
<dbReference type="InterPro" id="IPR001902">
    <property type="entry name" value="SLC26A/SulP_fam"/>
</dbReference>
<evidence type="ECO:0000313" key="7">
    <source>
        <dbReference type="EMBL" id="CBY34594.1"/>
    </source>
</evidence>
<dbReference type="SUPFAM" id="SSF52091">
    <property type="entry name" value="SpoIIaa-like"/>
    <property type="match status" value="1"/>
</dbReference>
<dbReference type="Pfam" id="PF01740">
    <property type="entry name" value="STAS"/>
    <property type="match status" value="1"/>
</dbReference>
<feature type="transmembrane region" description="Helical" evidence="5">
    <location>
        <begin position="30"/>
        <end position="50"/>
    </location>
</feature>
<feature type="transmembrane region" description="Helical" evidence="5">
    <location>
        <begin position="151"/>
        <end position="169"/>
    </location>
</feature>
<comment type="subcellular location">
    <subcellularLocation>
        <location evidence="1">Membrane</location>
        <topology evidence="1">Multi-pass membrane protein</topology>
    </subcellularLocation>
</comment>
<dbReference type="InterPro" id="IPR011547">
    <property type="entry name" value="SLC26A/SulP_dom"/>
</dbReference>
<dbReference type="CDD" id="cd07042">
    <property type="entry name" value="STAS_SulP_like_sulfate_transporter"/>
    <property type="match status" value="1"/>
</dbReference>
<dbReference type="InterPro" id="IPR036513">
    <property type="entry name" value="STAS_dom_sf"/>
</dbReference>
<gene>
    <name evidence="7" type="ORF">GSOID_T00024622001</name>
</gene>
<reference evidence="7" key="1">
    <citation type="journal article" date="2010" name="Science">
        <title>Plasticity of animal genome architecture unmasked by rapid evolution of a pelagic tunicate.</title>
        <authorList>
            <person name="Denoeud F."/>
            <person name="Henriet S."/>
            <person name="Mungpakdee S."/>
            <person name="Aury J.M."/>
            <person name="Da Silva C."/>
            <person name="Brinkmann H."/>
            <person name="Mikhaleva J."/>
            <person name="Olsen L.C."/>
            <person name="Jubin C."/>
            <person name="Canestro C."/>
            <person name="Bouquet J.M."/>
            <person name="Danks G."/>
            <person name="Poulain J."/>
            <person name="Campsteijn C."/>
            <person name="Adamski M."/>
            <person name="Cross I."/>
            <person name="Yadetie F."/>
            <person name="Muffato M."/>
            <person name="Louis A."/>
            <person name="Butcher S."/>
            <person name="Tsagkogeorga G."/>
            <person name="Konrad A."/>
            <person name="Singh S."/>
            <person name="Jensen M.F."/>
            <person name="Cong E.H."/>
            <person name="Eikeseth-Otteraa H."/>
            <person name="Noel B."/>
            <person name="Anthouard V."/>
            <person name="Porcel B.M."/>
            <person name="Kachouri-Lafond R."/>
            <person name="Nishino A."/>
            <person name="Ugolini M."/>
            <person name="Chourrout P."/>
            <person name="Nishida H."/>
            <person name="Aasland R."/>
            <person name="Huzurbazar S."/>
            <person name="Westhof E."/>
            <person name="Delsuc F."/>
            <person name="Lehrach H."/>
            <person name="Reinhardt R."/>
            <person name="Weissenbach J."/>
            <person name="Roy S.W."/>
            <person name="Artiguenave F."/>
            <person name="Postlethwait J.H."/>
            <person name="Manak J.R."/>
            <person name="Thompson E.M."/>
            <person name="Jaillon O."/>
            <person name="Du Pasquier L."/>
            <person name="Boudinot P."/>
            <person name="Liberles D.A."/>
            <person name="Volff J.N."/>
            <person name="Philippe H."/>
            <person name="Lenhard B."/>
            <person name="Roest Crollius H."/>
            <person name="Wincker P."/>
            <person name="Chourrout D."/>
        </authorList>
    </citation>
    <scope>NUCLEOTIDE SEQUENCE [LARGE SCALE GENOMIC DNA]</scope>
</reference>
<sequence>MTIFRDYCSRGNIKTFFIELFPIIKWLPKYTLAFALNDFIAGTAVGLTVIPQGLAYASIARLPAAFGLYSAFMGPLIYCIFGTSKDISLGPTAIMSALVAAACARPRTWPIEIDHSMDHISDPNIAVTLSFFVGLILIALGLARLGFLVNFISHPVITGFICAASVTISTGQVKKLFGLHLTTSEFFVEIIDIFKNLKHTNIFDFIVGLSSIIAIFFMKFGKSKFAENENKPKWVRKIFWFLGTARNAIIVISFAVISFIVNHNFLPPFALPDWDYYYKCDPKDPTDACSHDGHYHVTLGRIAAALGSSFVIIPMMAYLESISIAKGFAQKNEYRISTSQELVAIGMSNFFGSFVSSYPVTGSFSRSSVNAQSNVSTPAGGVMVGVLVILALAFLTPAFEYIPSACLGAVIIMAASQMFDYAGCVEIWRISKLDFIVLAVTFIGCLFDTADGILIGIAMHLIILLFKYAYPNMSDFVDENGVLSISFESDLYFPSAEKIEDQTILFQELYMSKVVKLDFTKVERIDSAASQAVKKTIEALIKKDLAVSIAGHMDDKVVDKLRAAGIFELLAEASNQNREDSLPIGENRWSRICKNYNSIEDSPELIDDENDETVGENIDV</sequence>
<feature type="transmembrane region" description="Helical" evidence="5">
    <location>
        <begin position="87"/>
        <end position="104"/>
    </location>
</feature>
<keyword evidence="3 5" id="KW-1133">Transmembrane helix</keyword>
<evidence type="ECO:0000256" key="5">
    <source>
        <dbReference type="SAM" id="Phobius"/>
    </source>
</evidence>